<dbReference type="GO" id="GO:0016020">
    <property type="term" value="C:membrane"/>
    <property type="evidence" value="ECO:0007669"/>
    <property type="project" value="GOC"/>
</dbReference>
<feature type="transmembrane region" description="Helical" evidence="3">
    <location>
        <begin position="38"/>
        <end position="58"/>
    </location>
</feature>
<feature type="transmembrane region" description="Helical" evidence="3">
    <location>
        <begin position="6"/>
        <end position="26"/>
    </location>
</feature>
<evidence type="ECO:0000313" key="5">
    <source>
        <dbReference type="EMBL" id="KKT70223.1"/>
    </source>
</evidence>
<evidence type="ECO:0000259" key="4">
    <source>
        <dbReference type="Pfam" id="PF00149"/>
    </source>
</evidence>
<dbReference type="GO" id="GO:0009245">
    <property type="term" value="P:lipid A biosynthetic process"/>
    <property type="evidence" value="ECO:0007669"/>
    <property type="project" value="TreeGrafter"/>
</dbReference>
<evidence type="ECO:0000256" key="3">
    <source>
        <dbReference type="SAM" id="Phobius"/>
    </source>
</evidence>
<dbReference type="AlphaFoldDB" id="A0A0G1JFV8"/>
<dbReference type="InterPro" id="IPR029052">
    <property type="entry name" value="Metallo-depent_PP-like"/>
</dbReference>
<dbReference type="InterPro" id="IPR051158">
    <property type="entry name" value="Metallophosphoesterase_sf"/>
</dbReference>
<keyword evidence="2" id="KW-0378">Hydrolase</keyword>
<dbReference type="PANTHER" id="PTHR31302">
    <property type="entry name" value="TRANSMEMBRANE PROTEIN WITH METALLOPHOSPHOESTERASE DOMAIN-RELATED"/>
    <property type="match status" value="1"/>
</dbReference>
<dbReference type="Gene3D" id="3.60.21.10">
    <property type="match status" value="1"/>
</dbReference>
<dbReference type="GO" id="GO:0008758">
    <property type="term" value="F:UDP-2,3-diacylglucosamine hydrolase activity"/>
    <property type="evidence" value="ECO:0007669"/>
    <property type="project" value="TreeGrafter"/>
</dbReference>
<dbReference type="EMBL" id="LCJB01000032">
    <property type="protein sequence ID" value="KKT70223.1"/>
    <property type="molecule type" value="Genomic_DNA"/>
</dbReference>
<evidence type="ECO:0000256" key="2">
    <source>
        <dbReference type="ARBA" id="ARBA00022801"/>
    </source>
</evidence>
<sequence length="302" mass="33881">MRWWMFEGAIWFFLIAVGAALIEVFTTHRLKIKKSSTVFLSVLVLLVAWSVIFFGSFIEPRTLIVRSENYSLFAGVENLRAVLISDTHVGPYKNASWINEIVNKSNAERPDLVFLLGDYILGAEGDVRDLDRFGDLSASLGVYAILGNHDYDNDRDLEVQNKLESLGIRVLRNENEKIILSDGREFYLAGVADLWNDADLEKTFSGLTEADEVILLSHNPDAVLDSEIRLADLMLSGHTHGGQIRLPFFGAVSKIPTILGHKYDKGWFELNGLNFFITSGTGEMGPRARLFNPPEIVVLEME</sequence>
<accession>A0A0G1JFV8</accession>
<dbReference type="Proteomes" id="UP000034154">
    <property type="component" value="Unassembled WGS sequence"/>
</dbReference>
<keyword evidence="3" id="KW-0812">Transmembrane</keyword>
<protein>
    <recommendedName>
        <fullName evidence="4">Calcineurin-like phosphoesterase domain-containing protein</fullName>
    </recommendedName>
</protein>
<dbReference type="SUPFAM" id="SSF56300">
    <property type="entry name" value="Metallo-dependent phosphatases"/>
    <property type="match status" value="1"/>
</dbReference>
<comment type="caution">
    <text evidence="5">The sequence shown here is derived from an EMBL/GenBank/DDBJ whole genome shotgun (WGS) entry which is preliminary data.</text>
</comment>
<keyword evidence="3" id="KW-1133">Transmembrane helix</keyword>
<keyword evidence="3" id="KW-0472">Membrane</keyword>
<organism evidence="5 6">
    <name type="scientific">Candidatus Uhrbacteria bacterium GW2011_GWF2_44_350</name>
    <dbReference type="NCBI Taxonomy" id="1619000"/>
    <lineage>
        <taxon>Bacteria</taxon>
        <taxon>Candidatus Uhriibacteriota</taxon>
    </lineage>
</organism>
<feature type="domain" description="Calcineurin-like phosphoesterase" evidence="4">
    <location>
        <begin position="80"/>
        <end position="241"/>
    </location>
</feature>
<evidence type="ECO:0000256" key="1">
    <source>
        <dbReference type="ARBA" id="ARBA00022723"/>
    </source>
</evidence>
<dbReference type="CDD" id="cd07385">
    <property type="entry name" value="MPP_YkuE_C"/>
    <property type="match status" value="1"/>
</dbReference>
<dbReference type="PANTHER" id="PTHR31302:SF31">
    <property type="entry name" value="PHOSPHODIESTERASE YAEI"/>
    <property type="match status" value="1"/>
</dbReference>
<dbReference type="GO" id="GO:0046872">
    <property type="term" value="F:metal ion binding"/>
    <property type="evidence" value="ECO:0007669"/>
    <property type="project" value="UniProtKB-KW"/>
</dbReference>
<keyword evidence="1" id="KW-0479">Metal-binding</keyword>
<reference evidence="5 6" key="1">
    <citation type="journal article" date="2015" name="Nature">
        <title>rRNA introns, odd ribosomes, and small enigmatic genomes across a large radiation of phyla.</title>
        <authorList>
            <person name="Brown C.T."/>
            <person name="Hug L.A."/>
            <person name="Thomas B.C."/>
            <person name="Sharon I."/>
            <person name="Castelle C.J."/>
            <person name="Singh A."/>
            <person name="Wilkins M.J."/>
            <person name="Williams K.H."/>
            <person name="Banfield J.F."/>
        </authorList>
    </citation>
    <scope>NUCLEOTIDE SEQUENCE [LARGE SCALE GENOMIC DNA]</scope>
</reference>
<evidence type="ECO:0000313" key="6">
    <source>
        <dbReference type="Proteomes" id="UP000034154"/>
    </source>
</evidence>
<proteinExistence type="predicted"/>
<gene>
    <name evidence="5" type="ORF">UW63_C0032G0004</name>
</gene>
<name>A0A0G1JFV8_9BACT</name>
<dbReference type="Pfam" id="PF00149">
    <property type="entry name" value="Metallophos"/>
    <property type="match status" value="1"/>
</dbReference>
<dbReference type="InterPro" id="IPR004843">
    <property type="entry name" value="Calcineurin-like_PHP"/>
</dbReference>